<evidence type="ECO:0000313" key="1">
    <source>
        <dbReference type="EMBL" id="KAI5679446.1"/>
    </source>
</evidence>
<evidence type="ECO:0000313" key="2">
    <source>
        <dbReference type="Proteomes" id="UP001060085"/>
    </source>
</evidence>
<protein>
    <submittedName>
        <fullName evidence="1">Uncharacterized protein</fullName>
    </submittedName>
</protein>
<dbReference type="Proteomes" id="UP001060085">
    <property type="component" value="Linkage Group LG02"/>
</dbReference>
<proteinExistence type="predicted"/>
<gene>
    <name evidence="1" type="ORF">M9H77_10396</name>
</gene>
<sequence length="828" mass="92575">MHFTKLDDSPMFRKQIQSLEESAESLRDRCLKFYKGCRKYTEGLGEGYDGDIAFASALEMFGGGHNDPISVAFGGPVMTKFTIALREIGTYKEVLRSQVEHMLNDRLLQFVNIDLHDVKEARKRFDKASLLYDQAREKFLSLRKGTKSDVATVLEEELHNARSSFEQARFNLVTTLSTVEAKKRFEFLEAVSGTMDAHLRYFKQGYELLHQMEPYINQVLTYAQQSRERSNYEQAALNERMQEYKRQVDRESRWSSNGSNGSPNGDGIQTIGRSSHKMIEAVMQSASKGKVQTIRQGYLSKRSSNLRGDWKRRFFVLDSRGMLYYYRKQSSSKPSGSSSQLSGQRNSSELGSGLLSRWLSSHYHGGVHDEKSVAHHTVNLLTSTIKVDADQSDLRFCFRIISPTKNYTLQAESALDQMDWIEKITGVIASLLSSQAPERCLPASPMGSGHHRSASESSSFESSDFDHAAIEDYTSERLASSHLERPSRHSQQLRSCVKSEKPIDVLRKVCGNDRCADCGAPEPDWASLNLGVLVCIECSGVHRNLGVHISKVRSLTLDVKVWEPSVLTLFQSLGNTYANSIWEDLLQSRGSFQFDLGPTGFYKSDKLQVTYISKPNPADSISIKEKFIHAKYADKIFVRKVRDGRSVAQQMWEAVRINDKKSVYRLIVCSDADVNAVYDQATCNSSLTLAKVMLLQEQSGLDHNCGCLEADSMTKSSSSSNIASTSEGHKVEDLDGCSLLHVACETADIGMLELLLQYGANINALDARGQMPLHRCILRGKAAFAKLLLTRGADPQAINGEGKTPFELAVESNFEDNEVLAMLSDPNV</sequence>
<keyword evidence="2" id="KW-1185">Reference proteome</keyword>
<reference evidence="2" key="1">
    <citation type="journal article" date="2023" name="Nat. Plants">
        <title>Single-cell RNA sequencing provides a high-resolution roadmap for understanding the multicellular compartmentation of specialized metabolism.</title>
        <authorList>
            <person name="Sun S."/>
            <person name="Shen X."/>
            <person name="Li Y."/>
            <person name="Li Y."/>
            <person name="Wang S."/>
            <person name="Li R."/>
            <person name="Zhang H."/>
            <person name="Shen G."/>
            <person name="Guo B."/>
            <person name="Wei J."/>
            <person name="Xu J."/>
            <person name="St-Pierre B."/>
            <person name="Chen S."/>
            <person name="Sun C."/>
        </authorList>
    </citation>
    <scope>NUCLEOTIDE SEQUENCE [LARGE SCALE GENOMIC DNA]</scope>
</reference>
<name>A0ACC0C3H1_CATRO</name>
<dbReference type="EMBL" id="CM044702">
    <property type="protein sequence ID" value="KAI5679446.1"/>
    <property type="molecule type" value="Genomic_DNA"/>
</dbReference>
<organism evidence="1 2">
    <name type="scientific">Catharanthus roseus</name>
    <name type="common">Madagascar periwinkle</name>
    <name type="synonym">Vinca rosea</name>
    <dbReference type="NCBI Taxonomy" id="4058"/>
    <lineage>
        <taxon>Eukaryota</taxon>
        <taxon>Viridiplantae</taxon>
        <taxon>Streptophyta</taxon>
        <taxon>Embryophyta</taxon>
        <taxon>Tracheophyta</taxon>
        <taxon>Spermatophyta</taxon>
        <taxon>Magnoliopsida</taxon>
        <taxon>eudicotyledons</taxon>
        <taxon>Gunneridae</taxon>
        <taxon>Pentapetalae</taxon>
        <taxon>asterids</taxon>
        <taxon>lamiids</taxon>
        <taxon>Gentianales</taxon>
        <taxon>Apocynaceae</taxon>
        <taxon>Rauvolfioideae</taxon>
        <taxon>Vinceae</taxon>
        <taxon>Catharanthinae</taxon>
        <taxon>Catharanthus</taxon>
    </lineage>
</organism>
<comment type="caution">
    <text evidence="1">The sequence shown here is derived from an EMBL/GenBank/DDBJ whole genome shotgun (WGS) entry which is preliminary data.</text>
</comment>
<accession>A0ACC0C3H1</accession>